<dbReference type="Pfam" id="PF00270">
    <property type="entry name" value="DEAD"/>
    <property type="match status" value="1"/>
</dbReference>
<keyword evidence="5 15" id="KW-0378">Hydrolase</keyword>
<dbReference type="AlphaFoldDB" id="A0A545U7M6"/>
<proteinExistence type="inferred from homology"/>
<evidence type="ECO:0000256" key="2">
    <source>
        <dbReference type="ARBA" id="ARBA00017846"/>
    </source>
</evidence>
<dbReference type="InterPro" id="IPR047112">
    <property type="entry name" value="RecG/Mfd"/>
</dbReference>
<dbReference type="GO" id="GO:0006281">
    <property type="term" value="P:DNA repair"/>
    <property type="evidence" value="ECO:0007669"/>
    <property type="project" value="UniProtKB-UniRule"/>
</dbReference>
<reference evidence="18 19" key="1">
    <citation type="submission" date="2019-07" db="EMBL/GenBank/DDBJ databases">
        <title>Draft genome for Aliikangiella sp. M105.</title>
        <authorList>
            <person name="Wang G."/>
        </authorList>
    </citation>
    <scope>NUCLEOTIDE SEQUENCE [LARGE SCALE GENOMIC DNA]</scope>
    <source>
        <strain evidence="18 19">M105</strain>
    </source>
</reference>
<dbReference type="Pfam" id="PF17191">
    <property type="entry name" value="RecG_wedge"/>
    <property type="match status" value="1"/>
</dbReference>
<evidence type="ECO:0000256" key="7">
    <source>
        <dbReference type="ARBA" id="ARBA00022840"/>
    </source>
</evidence>
<evidence type="ECO:0000256" key="3">
    <source>
        <dbReference type="ARBA" id="ARBA00022741"/>
    </source>
</evidence>
<dbReference type="InterPro" id="IPR033454">
    <property type="entry name" value="RecG_wedge"/>
</dbReference>
<accession>A0A545U7M6</accession>
<sequence length="697" mass="78328">MQTKLATIPVSSLKGVGPKVAEKLNRLSICSLEDLLFHLPLRYQDRSRIHPIASLQQGQTAQVCGMIEASDIVFGKRRSLVCKISDGTGILDIRLFYFSMAQKKQFVRGQYIQCYGQVSHTGKNFGMIHPELTYLKDSAIPKLQEGLQAVYPTTEGLQQRTFTSAIRQALSQLKRSNVTELIPQQWLEKLDFPPLADALMMLHQPPLDISLAALESGEHPLIKRLAFEELVAQHISLQKIKLKTQAHNAISFRQNKAKDGEFRRSLPFELTNAQNQVISEIQSDLEKKHPMMRLVQGDVGSGKTLVAALNMLTVVSANYQAILMAPTEILAEQHFKSFENWFRSFDINVTLLTSKMSAPLKRTALENIASGDSKIIIGTHALFQDQVQFNQLALVVIDEQHRFGVEQRKTLLEKSLQANQGKYRPHQLVMTATPIPRTLTQTAYADLDLSVIDELPPGRKPVTTAVVGSEKRDQVIERVKQACLNDHRQIYWVCTLIDESEELQCQAAEATHQQLIERLPELKVALIHGRMKNDLKQQVMNDFKAGKTDLLVATTVIEVGVDVPNASLMVIENPERLGLSQLHQLRGRVGRGEKESHCLLMYHGPLSQNAKQRLKVMRETNDGFVIAEKDLELRGPGEVLGTRQTGAIAYQFADIIRDSDLLPDVYFCANDLMENSPKLAEALCTRWVKSKEDLSRV</sequence>
<dbReference type="PANTHER" id="PTHR47964:SF1">
    <property type="entry name" value="ATP-DEPENDENT DNA HELICASE HOMOLOG RECG, CHLOROPLASTIC"/>
    <property type="match status" value="1"/>
</dbReference>
<dbReference type="InterPro" id="IPR045562">
    <property type="entry name" value="RecG_dom3_C"/>
</dbReference>
<keyword evidence="8" id="KW-0238">DNA-binding</keyword>
<keyword evidence="19" id="KW-1185">Reference proteome</keyword>
<evidence type="ECO:0000256" key="6">
    <source>
        <dbReference type="ARBA" id="ARBA00022806"/>
    </source>
</evidence>
<keyword evidence="4 15" id="KW-0227">DNA damage</keyword>
<dbReference type="SUPFAM" id="SSF50249">
    <property type="entry name" value="Nucleic acid-binding proteins"/>
    <property type="match status" value="1"/>
</dbReference>
<dbReference type="NCBIfam" id="TIGR00643">
    <property type="entry name" value="recG"/>
    <property type="match status" value="1"/>
</dbReference>
<feature type="domain" description="Helicase ATP-binding" evidence="16">
    <location>
        <begin position="284"/>
        <end position="452"/>
    </location>
</feature>
<dbReference type="CDD" id="cd04488">
    <property type="entry name" value="RecG_wedge_OBF"/>
    <property type="match status" value="1"/>
</dbReference>
<evidence type="ECO:0000256" key="14">
    <source>
        <dbReference type="ARBA" id="ARBA00048988"/>
    </source>
</evidence>
<dbReference type="Pfam" id="PF00271">
    <property type="entry name" value="Helicase_C"/>
    <property type="match status" value="1"/>
</dbReference>
<dbReference type="NCBIfam" id="NF008165">
    <property type="entry name" value="PRK10917.1-3"/>
    <property type="match status" value="1"/>
</dbReference>
<dbReference type="EC" id="5.6.2.4" evidence="13 15"/>
<dbReference type="Proteomes" id="UP000315439">
    <property type="component" value="Unassembled WGS sequence"/>
</dbReference>
<dbReference type="PROSITE" id="PS51192">
    <property type="entry name" value="HELICASE_ATP_BIND_1"/>
    <property type="match status" value="1"/>
</dbReference>
<gene>
    <name evidence="18" type="primary">recG</name>
    <name evidence="18" type="ORF">FLL46_20135</name>
</gene>
<comment type="catalytic activity">
    <reaction evidence="12 15">
        <text>Couples ATP hydrolysis with the unwinding of duplex DNA by translocating in the 3'-5' direction.</text>
        <dbReference type="EC" id="5.6.2.4"/>
    </reaction>
</comment>
<evidence type="ECO:0000256" key="1">
    <source>
        <dbReference type="ARBA" id="ARBA00007504"/>
    </source>
</evidence>
<evidence type="ECO:0000259" key="17">
    <source>
        <dbReference type="PROSITE" id="PS51194"/>
    </source>
</evidence>
<evidence type="ECO:0000256" key="10">
    <source>
        <dbReference type="ARBA" id="ARBA00023204"/>
    </source>
</evidence>
<evidence type="ECO:0000256" key="12">
    <source>
        <dbReference type="ARBA" id="ARBA00034617"/>
    </source>
</evidence>
<evidence type="ECO:0000313" key="18">
    <source>
        <dbReference type="EMBL" id="TQV85476.1"/>
    </source>
</evidence>
<keyword evidence="10 15" id="KW-0234">DNA repair</keyword>
<dbReference type="SMART" id="SM00487">
    <property type="entry name" value="DEXDc"/>
    <property type="match status" value="1"/>
</dbReference>
<evidence type="ECO:0000256" key="4">
    <source>
        <dbReference type="ARBA" id="ARBA00022763"/>
    </source>
</evidence>
<evidence type="ECO:0000256" key="15">
    <source>
        <dbReference type="RuleBase" id="RU363016"/>
    </source>
</evidence>
<comment type="catalytic activity">
    <reaction evidence="14 15">
        <text>ATP + H2O = ADP + phosphate + H(+)</text>
        <dbReference type="Rhea" id="RHEA:13065"/>
        <dbReference type="ChEBI" id="CHEBI:15377"/>
        <dbReference type="ChEBI" id="CHEBI:15378"/>
        <dbReference type="ChEBI" id="CHEBI:30616"/>
        <dbReference type="ChEBI" id="CHEBI:43474"/>
        <dbReference type="ChEBI" id="CHEBI:456216"/>
        <dbReference type="EC" id="5.6.2.4"/>
    </reaction>
</comment>
<evidence type="ECO:0000259" key="16">
    <source>
        <dbReference type="PROSITE" id="PS51192"/>
    </source>
</evidence>
<name>A0A545U7M6_9GAMM</name>
<protein>
    <recommendedName>
        <fullName evidence="2 15">ATP-dependent DNA helicase RecG</fullName>
        <ecNumber evidence="13 15">5.6.2.4</ecNumber>
    </recommendedName>
</protein>
<dbReference type="InterPro" id="IPR012340">
    <property type="entry name" value="NA-bd_OB-fold"/>
</dbReference>
<dbReference type="GO" id="GO:0003677">
    <property type="term" value="F:DNA binding"/>
    <property type="evidence" value="ECO:0007669"/>
    <property type="project" value="UniProtKB-KW"/>
</dbReference>
<dbReference type="InterPro" id="IPR014001">
    <property type="entry name" value="Helicase_ATP-bd"/>
</dbReference>
<evidence type="ECO:0000256" key="9">
    <source>
        <dbReference type="ARBA" id="ARBA00023172"/>
    </source>
</evidence>
<comment type="function">
    <text evidence="15">Plays a critical role in recombination and DNA repair. Helps process Holliday junction intermediates to mature products by catalyzing branch migration. Has replication fork regression activity, unwinds stalled or blocked replication forks to make a HJ that can be resolved. Has a DNA unwinding activity characteristic of a DNA helicase with 3'-5' polarity.</text>
</comment>
<dbReference type="GO" id="GO:0006310">
    <property type="term" value="P:DNA recombination"/>
    <property type="evidence" value="ECO:0007669"/>
    <property type="project" value="UniProtKB-UniRule"/>
</dbReference>
<keyword evidence="7 15" id="KW-0067">ATP-binding</keyword>
<evidence type="ECO:0000256" key="13">
    <source>
        <dbReference type="ARBA" id="ARBA00034808"/>
    </source>
</evidence>
<dbReference type="Gene3D" id="3.40.50.300">
    <property type="entry name" value="P-loop containing nucleotide triphosphate hydrolases"/>
    <property type="match status" value="2"/>
</dbReference>
<evidence type="ECO:0000256" key="5">
    <source>
        <dbReference type="ARBA" id="ARBA00022801"/>
    </source>
</evidence>
<dbReference type="RefSeq" id="WP_142933153.1">
    <property type="nucleotide sequence ID" value="NZ_ML660168.1"/>
</dbReference>
<evidence type="ECO:0000313" key="19">
    <source>
        <dbReference type="Proteomes" id="UP000315439"/>
    </source>
</evidence>
<dbReference type="GO" id="GO:0005524">
    <property type="term" value="F:ATP binding"/>
    <property type="evidence" value="ECO:0007669"/>
    <property type="project" value="UniProtKB-KW"/>
</dbReference>
<dbReference type="PROSITE" id="PS51194">
    <property type="entry name" value="HELICASE_CTER"/>
    <property type="match status" value="1"/>
</dbReference>
<dbReference type="CDD" id="cd17992">
    <property type="entry name" value="DEXHc_RecG"/>
    <property type="match status" value="1"/>
</dbReference>
<dbReference type="SUPFAM" id="SSF52540">
    <property type="entry name" value="P-loop containing nucleoside triphosphate hydrolases"/>
    <property type="match status" value="2"/>
</dbReference>
<keyword evidence="6 15" id="KW-0347">Helicase</keyword>
<dbReference type="FunFam" id="3.40.50.300:FF:000391">
    <property type="entry name" value="ATP-dependent DNA helicase RecG"/>
    <property type="match status" value="1"/>
</dbReference>
<dbReference type="InterPro" id="IPR004609">
    <property type="entry name" value="ATP-dep_DNA_helicase_RecG"/>
</dbReference>
<keyword evidence="3 15" id="KW-0547">Nucleotide-binding</keyword>
<feature type="domain" description="Helicase C-terminal" evidence="17">
    <location>
        <begin position="486"/>
        <end position="632"/>
    </location>
</feature>
<dbReference type="InterPro" id="IPR011545">
    <property type="entry name" value="DEAD/DEAH_box_helicase_dom"/>
</dbReference>
<dbReference type="EMBL" id="VIKS01000012">
    <property type="protein sequence ID" value="TQV85476.1"/>
    <property type="molecule type" value="Genomic_DNA"/>
</dbReference>
<keyword evidence="9 15" id="KW-0233">DNA recombination</keyword>
<dbReference type="NCBIfam" id="NF008168">
    <property type="entry name" value="PRK10917.2-2"/>
    <property type="match status" value="1"/>
</dbReference>
<dbReference type="NCBIfam" id="NF008163">
    <property type="entry name" value="PRK10917.1-1"/>
    <property type="match status" value="1"/>
</dbReference>
<organism evidence="18 19">
    <name type="scientific">Aliikangiella coralliicola</name>
    <dbReference type="NCBI Taxonomy" id="2592383"/>
    <lineage>
        <taxon>Bacteria</taxon>
        <taxon>Pseudomonadati</taxon>
        <taxon>Pseudomonadota</taxon>
        <taxon>Gammaproteobacteria</taxon>
        <taxon>Oceanospirillales</taxon>
        <taxon>Pleioneaceae</taxon>
        <taxon>Aliikangiella</taxon>
    </lineage>
</organism>
<dbReference type="InterPro" id="IPR001650">
    <property type="entry name" value="Helicase_C-like"/>
</dbReference>
<dbReference type="Gene3D" id="2.40.50.140">
    <property type="entry name" value="Nucleic acid-binding proteins"/>
    <property type="match status" value="1"/>
</dbReference>
<comment type="caution">
    <text evidence="18">The sequence shown here is derived from an EMBL/GenBank/DDBJ whole genome shotgun (WGS) entry which is preliminary data.</text>
</comment>
<dbReference type="InterPro" id="IPR027417">
    <property type="entry name" value="P-loop_NTPase"/>
</dbReference>
<comment type="similarity">
    <text evidence="1 15">Belongs to the helicase family. RecG subfamily.</text>
</comment>
<dbReference type="OrthoDB" id="9804325at2"/>
<dbReference type="CDD" id="cd18811">
    <property type="entry name" value="SF2_C_RecG"/>
    <property type="match status" value="1"/>
</dbReference>
<dbReference type="GO" id="GO:0043138">
    <property type="term" value="F:3'-5' DNA helicase activity"/>
    <property type="evidence" value="ECO:0007669"/>
    <property type="project" value="UniProtKB-EC"/>
</dbReference>
<dbReference type="Pfam" id="PF19833">
    <property type="entry name" value="RecG_dom3_C"/>
    <property type="match status" value="1"/>
</dbReference>
<dbReference type="GO" id="GO:0016887">
    <property type="term" value="F:ATP hydrolysis activity"/>
    <property type="evidence" value="ECO:0007669"/>
    <property type="project" value="RHEA"/>
</dbReference>
<evidence type="ECO:0000256" key="11">
    <source>
        <dbReference type="ARBA" id="ARBA00023235"/>
    </source>
</evidence>
<dbReference type="SMART" id="SM00490">
    <property type="entry name" value="HELICc"/>
    <property type="match status" value="1"/>
</dbReference>
<dbReference type="PANTHER" id="PTHR47964">
    <property type="entry name" value="ATP-DEPENDENT DNA HELICASE HOMOLOG RECG, CHLOROPLASTIC"/>
    <property type="match status" value="1"/>
</dbReference>
<keyword evidence="11" id="KW-0413">Isomerase</keyword>
<evidence type="ECO:0000256" key="8">
    <source>
        <dbReference type="ARBA" id="ARBA00023125"/>
    </source>
</evidence>